<keyword evidence="3" id="KW-1003">Cell membrane</keyword>
<evidence type="ECO:0000256" key="7">
    <source>
        <dbReference type="ARBA" id="ARBA00023136"/>
    </source>
</evidence>
<reference evidence="10 11" key="1">
    <citation type="submission" date="2019-11" db="EMBL/GenBank/DDBJ databases">
        <title>Genome sequence of Moorella glycerini DSM11254.</title>
        <authorList>
            <person name="Poehlein A."/>
            <person name="Boeer T."/>
            <person name="Daniel R."/>
        </authorList>
    </citation>
    <scope>NUCLEOTIDE SEQUENCE [LARGE SCALE GENOMIC DNA]</scope>
    <source>
        <strain evidence="10 11">DSM 11254</strain>
    </source>
</reference>
<dbReference type="GO" id="GO:0022857">
    <property type="term" value="F:transmembrane transporter activity"/>
    <property type="evidence" value="ECO:0007669"/>
    <property type="project" value="InterPro"/>
</dbReference>
<dbReference type="Pfam" id="PF02653">
    <property type="entry name" value="BPD_transp_2"/>
    <property type="match status" value="1"/>
</dbReference>
<keyword evidence="11" id="KW-1185">Reference proteome</keyword>
<proteinExistence type="predicted"/>
<keyword evidence="4" id="KW-0997">Cell inner membrane</keyword>
<evidence type="ECO:0000256" key="8">
    <source>
        <dbReference type="ARBA" id="ARBA00039381"/>
    </source>
</evidence>
<feature type="transmembrane region" description="Helical" evidence="9">
    <location>
        <begin position="135"/>
        <end position="154"/>
    </location>
</feature>
<feature type="transmembrane region" description="Helical" evidence="9">
    <location>
        <begin position="85"/>
        <end position="102"/>
    </location>
</feature>
<keyword evidence="2" id="KW-0813">Transport</keyword>
<evidence type="ECO:0000256" key="4">
    <source>
        <dbReference type="ARBA" id="ARBA00022519"/>
    </source>
</evidence>
<keyword evidence="5 9" id="KW-0812">Transmembrane</keyword>
<dbReference type="RefSeq" id="WP_156272186.1">
    <property type="nucleotide sequence ID" value="NZ_CP046244.1"/>
</dbReference>
<feature type="transmembrane region" description="Helical" evidence="9">
    <location>
        <begin position="108"/>
        <end position="128"/>
    </location>
</feature>
<name>A0A6I5ZNV6_9FIRM</name>
<keyword evidence="7 9" id="KW-0472">Membrane</keyword>
<feature type="transmembrane region" description="Helical" evidence="9">
    <location>
        <begin position="225"/>
        <end position="243"/>
    </location>
</feature>
<evidence type="ECO:0000256" key="1">
    <source>
        <dbReference type="ARBA" id="ARBA00004651"/>
    </source>
</evidence>
<dbReference type="AlphaFoldDB" id="A0A6I5ZNV6"/>
<comment type="subcellular location">
    <subcellularLocation>
        <location evidence="1">Cell membrane</location>
        <topology evidence="1">Multi-pass membrane protein</topology>
    </subcellularLocation>
</comment>
<evidence type="ECO:0000256" key="2">
    <source>
        <dbReference type="ARBA" id="ARBA00022448"/>
    </source>
</evidence>
<evidence type="ECO:0000313" key="11">
    <source>
        <dbReference type="Proteomes" id="UP000425916"/>
    </source>
</evidence>
<accession>A0A6I5ZNV6</accession>
<feature type="transmembrane region" description="Helical" evidence="9">
    <location>
        <begin position="29"/>
        <end position="49"/>
    </location>
</feature>
<evidence type="ECO:0000313" key="10">
    <source>
        <dbReference type="EMBL" id="QGP91602.1"/>
    </source>
</evidence>
<dbReference type="InterPro" id="IPR001851">
    <property type="entry name" value="ABC_transp_permease"/>
</dbReference>
<evidence type="ECO:0000256" key="6">
    <source>
        <dbReference type="ARBA" id="ARBA00022989"/>
    </source>
</evidence>
<dbReference type="GO" id="GO:0005886">
    <property type="term" value="C:plasma membrane"/>
    <property type="evidence" value="ECO:0007669"/>
    <property type="project" value="UniProtKB-SubCell"/>
</dbReference>
<feature type="transmembrane region" description="Helical" evidence="9">
    <location>
        <begin position="306"/>
        <end position="326"/>
    </location>
</feature>
<evidence type="ECO:0000256" key="5">
    <source>
        <dbReference type="ARBA" id="ARBA00022692"/>
    </source>
</evidence>
<feature type="transmembrane region" description="Helical" evidence="9">
    <location>
        <begin position="61"/>
        <end position="78"/>
    </location>
</feature>
<evidence type="ECO:0000256" key="3">
    <source>
        <dbReference type="ARBA" id="ARBA00022475"/>
    </source>
</evidence>
<dbReference type="EMBL" id="CP046244">
    <property type="protein sequence ID" value="QGP91602.1"/>
    <property type="molecule type" value="Genomic_DNA"/>
</dbReference>
<keyword evidence="6 9" id="KW-1133">Transmembrane helix</keyword>
<dbReference type="PANTHER" id="PTHR32196">
    <property type="entry name" value="ABC TRANSPORTER PERMEASE PROTEIN YPHD-RELATED-RELATED"/>
    <property type="match status" value="1"/>
</dbReference>
<dbReference type="CDD" id="cd06579">
    <property type="entry name" value="TM_PBP1_transp_AraH_like"/>
    <property type="match status" value="1"/>
</dbReference>
<sequence length="334" mass="36059">MSPATAKMVNGEAAAEKSRRWQKLIRPELNTILFLILSFVISSFLTPYFTDIEFLLNSTSLYVEFGLIALVLTLVMIAGEIDLSVAASMTFVACVTAQLFHHGVRMEWALVIGIVFGAILGAINGLLVTKTGLTSLIVTIGTMALYRGLAQVLIGDNSLGNFPDWFVGIDKRYIFDVIPVPFLLFIVMAVVMEAILRLTFFGRQIYAIGTNSEAAKYSAVNTNKVKMILFTLVGLVAGIAGILSMSRLEIARYNIGLGGELDIITIVLLGGTSINGGSGSITGTFMSFFILMILRTGMLLANVKRFDQLAIIGAVLIFAMIVSNLLNSFTASKG</sequence>
<evidence type="ECO:0000256" key="9">
    <source>
        <dbReference type="SAM" id="Phobius"/>
    </source>
</evidence>
<feature type="transmembrane region" description="Helical" evidence="9">
    <location>
        <begin position="174"/>
        <end position="196"/>
    </location>
</feature>
<organism evidence="10 11">
    <name type="scientific">Neomoorella glycerini</name>
    <dbReference type="NCBI Taxonomy" id="55779"/>
    <lineage>
        <taxon>Bacteria</taxon>
        <taxon>Bacillati</taxon>
        <taxon>Bacillota</taxon>
        <taxon>Clostridia</taxon>
        <taxon>Neomoorellales</taxon>
        <taxon>Neomoorellaceae</taxon>
        <taxon>Neomoorella</taxon>
    </lineage>
</organism>
<gene>
    <name evidence="10" type="primary">lsrD</name>
    <name evidence="10" type="ORF">MGLY_09390</name>
</gene>
<protein>
    <recommendedName>
        <fullName evidence="8">Autoinducer 2 import system permease protein LsrD</fullName>
    </recommendedName>
</protein>
<feature type="transmembrane region" description="Helical" evidence="9">
    <location>
        <begin position="263"/>
        <end position="294"/>
    </location>
</feature>
<dbReference type="OrthoDB" id="9789111at2"/>
<dbReference type="PANTHER" id="PTHR32196:SF71">
    <property type="entry name" value="AUTOINDUCER 2 IMPORT SYSTEM PERMEASE PROTEIN LSRD"/>
    <property type="match status" value="1"/>
</dbReference>
<dbReference type="Proteomes" id="UP000425916">
    <property type="component" value="Chromosome"/>
</dbReference>